<evidence type="ECO:0000256" key="4">
    <source>
        <dbReference type="SAM" id="MobiDB-lite"/>
    </source>
</evidence>
<organism evidence="6 7">
    <name type="scientific">Moheibacter sediminis</name>
    <dbReference type="NCBI Taxonomy" id="1434700"/>
    <lineage>
        <taxon>Bacteria</taxon>
        <taxon>Pseudomonadati</taxon>
        <taxon>Bacteroidota</taxon>
        <taxon>Flavobacteriia</taxon>
        <taxon>Flavobacteriales</taxon>
        <taxon>Weeksellaceae</taxon>
        <taxon>Moheibacter</taxon>
    </lineage>
</organism>
<dbReference type="SUPFAM" id="SSF49478">
    <property type="entry name" value="Cna protein B-type domain"/>
    <property type="match status" value="1"/>
</dbReference>
<dbReference type="RefSeq" id="WP_084016979.1">
    <property type="nucleotide sequence ID" value="NZ_FWXS01000004.1"/>
</dbReference>
<reference evidence="6 7" key="1">
    <citation type="submission" date="2017-04" db="EMBL/GenBank/DDBJ databases">
        <authorList>
            <person name="Afonso C.L."/>
            <person name="Miller P.J."/>
            <person name="Scott M.A."/>
            <person name="Spackman E."/>
            <person name="Goraichik I."/>
            <person name="Dimitrov K.M."/>
            <person name="Suarez D.L."/>
            <person name="Swayne D.E."/>
        </authorList>
    </citation>
    <scope>NUCLEOTIDE SEQUENCE [LARGE SCALE GENOMIC DNA]</scope>
    <source>
        <strain evidence="6 7">CGMCC 1.12708</strain>
    </source>
</reference>
<protein>
    <submittedName>
        <fullName evidence="6">Outer membrane receptor proteins, mostly Fe transport</fullName>
    </submittedName>
</protein>
<dbReference type="InterPro" id="IPR041700">
    <property type="entry name" value="OMP_b-brl_3"/>
</dbReference>
<feature type="region of interest" description="Disordered" evidence="4">
    <location>
        <begin position="793"/>
        <end position="813"/>
    </location>
</feature>
<dbReference type="OrthoDB" id="8764943at2"/>
<proteinExistence type="predicted"/>
<evidence type="ECO:0000313" key="6">
    <source>
        <dbReference type="EMBL" id="SMC57482.1"/>
    </source>
</evidence>
<feature type="domain" description="Outer membrane protein beta-barrel" evidence="5">
    <location>
        <begin position="385"/>
        <end position="786"/>
    </location>
</feature>
<dbReference type="GO" id="GO:0009279">
    <property type="term" value="C:cell outer membrane"/>
    <property type="evidence" value="ECO:0007669"/>
    <property type="project" value="UniProtKB-SubCell"/>
</dbReference>
<dbReference type="PANTHER" id="PTHR40980:SF4">
    <property type="entry name" value="TONB-DEPENDENT RECEPTOR-LIKE BETA-BARREL DOMAIN-CONTAINING PROTEIN"/>
    <property type="match status" value="1"/>
</dbReference>
<evidence type="ECO:0000313" key="7">
    <source>
        <dbReference type="Proteomes" id="UP000192393"/>
    </source>
</evidence>
<evidence type="ECO:0000256" key="3">
    <source>
        <dbReference type="ARBA" id="ARBA00023237"/>
    </source>
</evidence>
<keyword evidence="2" id="KW-0472">Membrane</keyword>
<dbReference type="Pfam" id="PF14905">
    <property type="entry name" value="OMP_b-brl_3"/>
    <property type="match status" value="1"/>
</dbReference>
<evidence type="ECO:0000259" key="5">
    <source>
        <dbReference type="Pfam" id="PF14905"/>
    </source>
</evidence>
<accession>A0A1W2AAH4</accession>
<keyword evidence="3" id="KW-0998">Cell outer membrane</keyword>
<dbReference type="Proteomes" id="UP000192393">
    <property type="component" value="Unassembled WGS sequence"/>
</dbReference>
<keyword evidence="7" id="KW-1185">Reference proteome</keyword>
<dbReference type="InterPro" id="IPR036942">
    <property type="entry name" value="Beta-barrel_TonB_sf"/>
</dbReference>
<dbReference type="SUPFAM" id="SSF56935">
    <property type="entry name" value="Porins"/>
    <property type="match status" value="1"/>
</dbReference>
<dbReference type="PANTHER" id="PTHR40980">
    <property type="entry name" value="PLUG DOMAIN-CONTAINING PROTEIN"/>
    <property type="match status" value="1"/>
</dbReference>
<evidence type="ECO:0000256" key="1">
    <source>
        <dbReference type="ARBA" id="ARBA00004442"/>
    </source>
</evidence>
<keyword evidence="6" id="KW-0675">Receptor</keyword>
<dbReference type="AlphaFoldDB" id="A0A1W2AAH4"/>
<evidence type="ECO:0000256" key="2">
    <source>
        <dbReference type="ARBA" id="ARBA00023136"/>
    </source>
</evidence>
<dbReference type="Gene3D" id="2.40.170.20">
    <property type="entry name" value="TonB-dependent receptor, beta-barrel domain"/>
    <property type="match status" value="1"/>
</dbReference>
<dbReference type="STRING" id="1434700.SAMN06296427_10454"/>
<dbReference type="Gene3D" id="2.170.130.10">
    <property type="entry name" value="TonB-dependent receptor, plug domain"/>
    <property type="match status" value="1"/>
</dbReference>
<name>A0A1W2AAH4_9FLAO</name>
<dbReference type="InterPro" id="IPR013783">
    <property type="entry name" value="Ig-like_fold"/>
</dbReference>
<gene>
    <name evidence="6" type="ORF">SAMN06296427_10454</name>
</gene>
<sequence length="813" mass="91676">MIRILFAISFFIATTIFSLVRGQTTPNNDLNISGKVLDESGFPVAFGIVNLMNADDNSLIKTETTDENGLYIFEGIPKGKYFLEVTDMLQSAQSGEAFAAENNMEMMPFVYQAQVQQLNEAVVVKTKPYIERKDGVMTLNVENSISATGSSAFEILEKAPGVNVDNNDNISLRGRGGILVQIDGKITQMSGSNLANYLRGLPSSSIEKIEFITNPGAKYDAAGSSIINIKLKKDKRKGTNGSITSSYGQGIYSKSNSSVSLNHRNNKVNIFGSYSFAYREWFNELLLNRQFFEDGNFTGAYEQDNFLKMNFRNHIVRGGADFYVNDKHTMGFSGSAISNKFNPTGQNYSDVYDASNELSSRFETKNNSRDSWYNYSANLNHKVILDTIGTELTTDFDFANFGNDTEQNFKTRYFDLNQNEIQSPYLLRGDVVGDLKIYGLKSDFVTNLNNEIKLEAGIKSSYVKADNNLEFYDVSSETPVFDPTKSNHFIYSENINAAYLNGSKQFGKWNIYAGLRVENTNITGEQLVSSTSFKDSYTQLFPSGFVSYALNDKNSLELNYSRRISRPGYDQLNPFKFFLDPTTYKEGNPYLKPQSTHSLELTHVLNQKIYTTLSFARTTDNITEVIAPSEDDLQVTVQTSKNLDTADIFGLFMVIPVDITKWWNSNNSLNFYYGSYSGTVANTTLKEKGNFTYNFNSVNNFKLGNGYSAEITGNYRAREIYAFMDVEPIWFLNLGFQKRFQNSTIKLAFNDIFFTNGAVADTEFNDYKEHFKVRRDTRTFVISYTYNFGNSNVPQRRRTGGADDLKQRAGANS</sequence>
<dbReference type="Gene3D" id="2.60.40.10">
    <property type="entry name" value="Immunoglobulins"/>
    <property type="match status" value="1"/>
</dbReference>
<dbReference type="EMBL" id="FWXS01000004">
    <property type="protein sequence ID" value="SMC57482.1"/>
    <property type="molecule type" value="Genomic_DNA"/>
</dbReference>
<comment type="subcellular location">
    <subcellularLocation>
        <location evidence="1">Cell outer membrane</location>
    </subcellularLocation>
</comment>
<dbReference type="InterPro" id="IPR037066">
    <property type="entry name" value="Plug_dom_sf"/>
</dbReference>